<name>A0ACB9W5C4_CHAAC</name>
<dbReference type="Proteomes" id="UP001057452">
    <property type="component" value="Chromosome 19"/>
</dbReference>
<protein>
    <submittedName>
        <fullName evidence="1">Uncharacterized protein</fullName>
    </submittedName>
</protein>
<keyword evidence="2" id="KW-1185">Reference proteome</keyword>
<sequence length="326" mass="36327">MEQTEKRAKERADTVDLTSSFSTTSSFCSTSSSPSSLESSPISTSSLQTSSLSGAHPPSMTPEADTESVRRGYPPSIPECHEQGKMEVDHPAAMHPASEDKKKNKNPDVHQEIEQRWHQVETTPLREEKQVAINTASGNSSNSDRLPADELAVLLDKELGEKQQELDRLQKQNNVFKRAPGGCTWEGTQCQTGLCAAECNIPFLFTAKSADLAQQQIRTLKRSYTEAQDAVDHHESGIQALQTKLASAMAEIWASEQAVARMRNELKLEQNRSKEQEDEYGRGEATLRAQLKDSEDRLREVEASLLERNQALRHLERQQALQRGPC</sequence>
<organism evidence="1 2">
    <name type="scientific">Chaenocephalus aceratus</name>
    <name type="common">Blackfin icefish</name>
    <name type="synonym">Chaenichthys aceratus</name>
    <dbReference type="NCBI Taxonomy" id="36190"/>
    <lineage>
        <taxon>Eukaryota</taxon>
        <taxon>Metazoa</taxon>
        <taxon>Chordata</taxon>
        <taxon>Craniata</taxon>
        <taxon>Vertebrata</taxon>
        <taxon>Euteleostomi</taxon>
        <taxon>Actinopterygii</taxon>
        <taxon>Neopterygii</taxon>
        <taxon>Teleostei</taxon>
        <taxon>Neoteleostei</taxon>
        <taxon>Acanthomorphata</taxon>
        <taxon>Eupercaria</taxon>
        <taxon>Perciformes</taxon>
        <taxon>Notothenioidei</taxon>
        <taxon>Channichthyidae</taxon>
        <taxon>Chaenocephalus</taxon>
    </lineage>
</organism>
<accession>A0ACB9W5C4</accession>
<reference evidence="1" key="1">
    <citation type="submission" date="2022-05" db="EMBL/GenBank/DDBJ databases">
        <title>Chromosome-level genome of Chaenocephalus aceratus.</title>
        <authorList>
            <person name="Park H."/>
        </authorList>
    </citation>
    <scope>NUCLEOTIDE SEQUENCE</scope>
    <source>
        <strain evidence="1">KU_202001</strain>
    </source>
</reference>
<gene>
    <name evidence="1" type="ORF">KUCAC02_027379</name>
</gene>
<dbReference type="EMBL" id="CM043803">
    <property type="protein sequence ID" value="KAI4807577.1"/>
    <property type="molecule type" value="Genomic_DNA"/>
</dbReference>
<comment type="caution">
    <text evidence="1">The sequence shown here is derived from an EMBL/GenBank/DDBJ whole genome shotgun (WGS) entry which is preliminary data.</text>
</comment>
<proteinExistence type="predicted"/>
<evidence type="ECO:0000313" key="2">
    <source>
        <dbReference type="Proteomes" id="UP001057452"/>
    </source>
</evidence>
<evidence type="ECO:0000313" key="1">
    <source>
        <dbReference type="EMBL" id="KAI4807577.1"/>
    </source>
</evidence>